<evidence type="ECO:0000256" key="6">
    <source>
        <dbReference type="ARBA" id="ARBA00023320"/>
    </source>
</evidence>
<keyword evidence="4" id="KW-0372">Hormone</keyword>
<gene>
    <name evidence="8" type="ORF">V9T40_014765</name>
</gene>
<keyword evidence="9" id="KW-1185">Reference proteome</keyword>
<reference evidence="8 9" key="1">
    <citation type="submission" date="2024-03" db="EMBL/GenBank/DDBJ databases">
        <title>Adaptation during the transition from Ophiocordyceps entomopathogen to insect associate is accompanied by gene loss and intensified selection.</title>
        <authorList>
            <person name="Ward C.M."/>
            <person name="Onetto C.A."/>
            <person name="Borneman A.R."/>
        </authorList>
    </citation>
    <scope>NUCLEOTIDE SEQUENCE [LARGE SCALE GENOMIC DNA]</scope>
    <source>
        <strain evidence="8">AWRI1</strain>
        <tissue evidence="8">Single Adult Female</tissue>
    </source>
</reference>
<dbReference type="AlphaFoldDB" id="A0AAN9XXZ5"/>
<organism evidence="8 9">
    <name type="scientific">Parthenolecanium corni</name>
    <dbReference type="NCBI Taxonomy" id="536013"/>
    <lineage>
        <taxon>Eukaryota</taxon>
        <taxon>Metazoa</taxon>
        <taxon>Ecdysozoa</taxon>
        <taxon>Arthropoda</taxon>
        <taxon>Hexapoda</taxon>
        <taxon>Insecta</taxon>
        <taxon>Pterygota</taxon>
        <taxon>Neoptera</taxon>
        <taxon>Paraneoptera</taxon>
        <taxon>Hemiptera</taxon>
        <taxon>Sternorrhyncha</taxon>
        <taxon>Coccoidea</taxon>
        <taxon>Coccidae</taxon>
        <taxon>Parthenolecanium</taxon>
    </lineage>
</organism>
<evidence type="ECO:0000256" key="3">
    <source>
        <dbReference type="ARBA" id="ARBA00022525"/>
    </source>
</evidence>
<keyword evidence="5 7" id="KW-0732">Signal</keyword>
<accession>A0AAN9XXZ5</accession>
<comment type="subcellular location">
    <subcellularLocation>
        <location evidence="1">Secreted</location>
    </subcellularLocation>
</comment>
<evidence type="ECO:0000313" key="8">
    <source>
        <dbReference type="EMBL" id="KAK7571161.1"/>
    </source>
</evidence>
<comment type="caution">
    <text evidence="8">The sequence shown here is derived from an EMBL/GenBank/DDBJ whole genome shotgun (WGS) entry which is preliminary data.</text>
</comment>
<feature type="signal peptide" evidence="7">
    <location>
        <begin position="1"/>
        <end position="20"/>
    </location>
</feature>
<dbReference type="Pfam" id="PF06377">
    <property type="entry name" value="Adipokin_hormo"/>
    <property type="match status" value="1"/>
</dbReference>
<dbReference type="GO" id="GO:0005576">
    <property type="term" value="C:extracellular region"/>
    <property type="evidence" value="ECO:0007669"/>
    <property type="project" value="UniProtKB-SubCell"/>
</dbReference>
<protein>
    <submittedName>
        <fullName evidence="8">Uncharacterized protein</fullName>
    </submittedName>
</protein>
<dbReference type="Proteomes" id="UP001367676">
    <property type="component" value="Unassembled WGS sequence"/>
</dbReference>
<evidence type="ECO:0000313" key="9">
    <source>
        <dbReference type="Proteomes" id="UP001367676"/>
    </source>
</evidence>
<dbReference type="GO" id="GO:0005179">
    <property type="term" value="F:hormone activity"/>
    <property type="evidence" value="ECO:0007669"/>
    <property type="project" value="UniProtKB-KW"/>
</dbReference>
<evidence type="ECO:0000256" key="1">
    <source>
        <dbReference type="ARBA" id="ARBA00004613"/>
    </source>
</evidence>
<evidence type="ECO:0000256" key="4">
    <source>
        <dbReference type="ARBA" id="ARBA00022702"/>
    </source>
</evidence>
<sequence>MRIVLQYLLITLVVIGMSFGQVNFSPYWNQGKRSGGTLAITPEECKSSMDSLIYLYKLIQCSYLVQVLCCFASTTGTLDFSSQTEESGSVAPCLLDLLESQIAGGTGERRLPESRSRFGIPITPFFAREYELIISVRKTKIGYICDCTSVLAKCPLKGPIEQVSSRRNLLLLVHSFTVASYC</sequence>
<feature type="chain" id="PRO_5042888681" evidence="7">
    <location>
        <begin position="21"/>
        <end position="182"/>
    </location>
</feature>
<keyword evidence="3" id="KW-0964">Secreted</keyword>
<proteinExistence type="inferred from homology"/>
<comment type="similarity">
    <text evidence="2">Belongs to the AKH/HRTH/RPCH family.</text>
</comment>
<evidence type="ECO:0000256" key="5">
    <source>
        <dbReference type="ARBA" id="ARBA00022729"/>
    </source>
</evidence>
<evidence type="ECO:0000256" key="2">
    <source>
        <dbReference type="ARBA" id="ARBA00006145"/>
    </source>
</evidence>
<name>A0AAN9XXZ5_9HEMI</name>
<evidence type="ECO:0000256" key="7">
    <source>
        <dbReference type="SAM" id="SignalP"/>
    </source>
</evidence>
<dbReference type="EMBL" id="JBBCAQ010000041">
    <property type="protein sequence ID" value="KAK7571161.1"/>
    <property type="molecule type" value="Genomic_DNA"/>
</dbReference>
<keyword evidence="6" id="KW-0527">Neuropeptide</keyword>
<dbReference type="InterPro" id="IPR010475">
    <property type="entry name" value="AKH/RPCH_hormone"/>
</dbReference>
<dbReference type="GO" id="GO:0007218">
    <property type="term" value="P:neuropeptide signaling pathway"/>
    <property type="evidence" value="ECO:0007669"/>
    <property type="project" value="UniProtKB-KW"/>
</dbReference>